<gene>
    <name evidence="2" type="ORF">J2Z66_004152</name>
</gene>
<dbReference type="RefSeq" id="WP_209973649.1">
    <property type="nucleotide sequence ID" value="NZ_JAGGLB010000014.1"/>
</dbReference>
<organism evidence="2 3">
    <name type="scientific">Paenibacillus eucommiae</name>
    <dbReference type="NCBI Taxonomy" id="1355755"/>
    <lineage>
        <taxon>Bacteria</taxon>
        <taxon>Bacillati</taxon>
        <taxon>Bacillota</taxon>
        <taxon>Bacilli</taxon>
        <taxon>Bacillales</taxon>
        <taxon>Paenibacillaceae</taxon>
        <taxon>Paenibacillus</taxon>
    </lineage>
</organism>
<comment type="caution">
    <text evidence="2">The sequence shown here is derived from an EMBL/GenBank/DDBJ whole genome shotgun (WGS) entry which is preliminary data.</text>
</comment>
<dbReference type="Proteomes" id="UP001519287">
    <property type="component" value="Unassembled WGS sequence"/>
</dbReference>
<name>A0ABS4IY75_9BACL</name>
<proteinExistence type="predicted"/>
<feature type="region of interest" description="Disordered" evidence="1">
    <location>
        <begin position="67"/>
        <end position="90"/>
    </location>
</feature>
<protein>
    <submittedName>
        <fullName evidence="2">Uncharacterized protein YkuJ</fullName>
    </submittedName>
</protein>
<evidence type="ECO:0000256" key="1">
    <source>
        <dbReference type="SAM" id="MobiDB-lite"/>
    </source>
</evidence>
<evidence type="ECO:0000313" key="2">
    <source>
        <dbReference type="EMBL" id="MBP1992543.1"/>
    </source>
</evidence>
<dbReference type="EMBL" id="JAGGLB010000014">
    <property type="protein sequence ID" value="MBP1992543.1"/>
    <property type="molecule type" value="Genomic_DNA"/>
</dbReference>
<reference evidence="2 3" key="1">
    <citation type="submission" date="2021-03" db="EMBL/GenBank/DDBJ databases">
        <title>Genomic Encyclopedia of Type Strains, Phase IV (KMG-IV): sequencing the most valuable type-strain genomes for metagenomic binning, comparative biology and taxonomic classification.</title>
        <authorList>
            <person name="Goeker M."/>
        </authorList>
    </citation>
    <scope>NUCLEOTIDE SEQUENCE [LARGE SCALE GENOMIC DNA]</scope>
    <source>
        <strain evidence="2 3">DSM 26048</strain>
    </source>
</reference>
<accession>A0ABS4IY75</accession>
<evidence type="ECO:0000313" key="3">
    <source>
        <dbReference type="Proteomes" id="UP001519287"/>
    </source>
</evidence>
<sequence>MTKKNIANKVDGVELKSTTGQTVLLWKATMPLSHEEHEQLSARLRYEHENSGVVIVLVPYSVEIETTELDSTETEETEDSNNTDGVVNDK</sequence>
<keyword evidence="3" id="KW-1185">Reference proteome</keyword>
<feature type="compositionally biased region" description="Acidic residues" evidence="1">
    <location>
        <begin position="67"/>
        <end position="81"/>
    </location>
</feature>